<comment type="caution">
    <text evidence="1">The sequence shown here is derived from an EMBL/GenBank/DDBJ whole genome shotgun (WGS) entry which is preliminary data.</text>
</comment>
<organism evidence="1 2">
    <name type="scientific">Neisseria bacilliformis ATCC BAA-1200</name>
    <dbReference type="NCBI Taxonomy" id="888742"/>
    <lineage>
        <taxon>Bacteria</taxon>
        <taxon>Pseudomonadati</taxon>
        <taxon>Pseudomonadota</taxon>
        <taxon>Betaproteobacteria</taxon>
        <taxon>Neisseriales</taxon>
        <taxon>Neisseriaceae</taxon>
        <taxon>Neisseria</taxon>
    </lineage>
</organism>
<dbReference type="HOGENOM" id="CLU_2936789_0_0_4"/>
<evidence type="ECO:0000313" key="2">
    <source>
        <dbReference type="Proteomes" id="UP000004105"/>
    </source>
</evidence>
<protein>
    <submittedName>
        <fullName evidence="1">Uncharacterized protein</fullName>
    </submittedName>
</protein>
<keyword evidence="2" id="KW-1185">Reference proteome</keyword>
<sequence length="60" mass="6794">MKEQVCESFRASFSMMSKEEIVAQFDGWDFRDAQGHPLRNFLPFLVLAELAAGRGGVKED</sequence>
<accession>F2BBK9</accession>
<proteinExistence type="predicted"/>
<reference evidence="1 2" key="1">
    <citation type="submission" date="2011-02" db="EMBL/GenBank/DDBJ databases">
        <authorList>
            <person name="Muzny D."/>
            <person name="Qin X."/>
            <person name="Deng J."/>
            <person name="Jiang H."/>
            <person name="Liu Y."/>
            <person name="Qu J."/>
            <person name="Song X.-Z."/>
            <person name="Zhang L."/>
            <person name="Thornton R."/>
            <person name="Coyle M."/>
            <person name="Francisco L."/>
            <person name="Jackson L."/>
            <person name="Javaid M."/>
            <person name="Korchina V."/>
            <person name="Kovar C."/>
            <person name="Mata R."/>
            <person name="Mathew T."/>
            <person name="Ngo R."/>
            <person name="Nguyen L."/>
            <person name="Nguyen N."/>
            <person name="Okwuonu G."/>
            <person name="Ongeri F."/>
            <person name="Pham C."/>
            <person name="Simmons D."/>
            <person name="Wilczek-Boney K."/>
            <person name="Hale W."/>
            <person name="Jakkamsetti A."/>
            <person name="Pham P."/>
            <person name="Ruth R."/>
            <person name="San Lucas F."/>
            <person name="Warren J."/>
            <person name="Zhang J."/>
            <person name="Zhao Z."/>
            <person name="Zhou C."/>
            <person name="Zhu D."/>
            <person name="Lee S."/>
            <person name="Bess C."/>
            <person name="Blankenburg K."/>
            <person name="Forbes L."/>
            <person name="Fu Q."/>
            <person name="Gubbala S."/>
            <person name="Hirani K."/>
            <person name="Jayaseelan J.C."/>
            <person name="Lara F."/>
            <person name="Munidasa M."/>
            <person name="Palculict T."/>
            <person name="Patil S."/>
            <person name="Pu L.-L."/>
            <person name="Saada N."/>
            <person name="Tang L."/>
            <person name="Weissenberger G."/>
            <person name="Zhu Y."/>
            <person name="Hemphill L."/>
            <person name="Shang Y."/>
            <person name="Youmans B."/>
            <person name="Ayvaz T."/>
            <person name="Ross M."/>
            <person name="Santibanez J."/>
            <person name="Aqrawi P."/>
            <person name="Gross S."/>
            <person name="Joshi V."/>
            <person name="Fowler G."/>
            <person name="Nazareth L."/>
            <person name="Reid J."/>
            <person name="Worley K."/>
            <person name="Petrosino J."/>
            <person name="Highlander S."/>
            <person name="Gibbs R."/>
        </authorList>
    </citation>
    <scope>NUCLEOTIDE SEQUENCE [LARGE SCALE GENOMIC DNA]</scope>
    <source>
        <strain evidence="1 2">ATCC BAA-1200</strain>
    </source>
</reference>
<dbReference type="Proteomes" id="UP000004105">
    <property type="component" value="Unassembled WGS sequence"/>
</dbReference>
<gene>
    <name evidence="1" type="ORF">HMPREF9123_1114</name>
</gene>
<evidence type="ECO:0000313" key="1">
    <source>
        <dbReference type="EMBL" id="EGF11155.1"/>
    </source>
</evidence>
<dbReference type="RefSeq" id="WP_007342123.1">
    <property type="nucleotide sequence ID" value="NZ_GL878494.1"/>
</dbReference>
<dbReference type="EMBL" id="AFAY01000022">
    <property type="protein sequence ID" value="EGF11155.1"/>
    <property type="molecule type" value="Genomic_DNA"/>
</dbReference>
<dbReference type="AlphaFoldDB" id="F2BBK9"/>
<name>F2BBK9_9NEIS</name>